<evidence type="ECO:0000256" key="1">
    <source>
        <dbReference type="SAM" id="MobiDB-lite"/>
    </source>
</evidence>
<feature type="compositionally biased region" description="Basic and acidic residues" evidence="1">
    <location>
        <begin position="1"/>
        <end position="15"/>
    </location>
</feature>
<proteinExistence type="predicted"/>
<dbReference type="Proteomes" id="UP000244928">
    <property type="component" value="Chromosome"/>
</dbReference>
<dbReference type="RefSeq" id="WP_108848695.1">
    <property type="nucleotide sequence ID" value="NZ_CP015449.1"/>
</dbReference>
<dbReference type="EMBL" id="CP015449">
    <property type="protein sequence ID" value="AWH93342.1"/>
    <property type="molecule type" value="Genomic_DNA"/>
</dbReference>
<dbReference type="OrthoDB" id="4774726at2"/>
<gene>
    <name evidence="2" type="ORF">A6035_15440</name>
</gene>
<dbReference type="KEGG" id="dlu:A6035_15440"/>
<dbReference type="AlphaFoldDB" id="A0A2S1RAR3"/>
<name>A0A2S1RAR3_9ACTN</name>
<protein>
    <submittedName>
        <fullName evidence="2">Uncharacterized protein</fullName>
    </submittedName>
</protein>
<keyword evidence="3" id="KW-1185">Reference proteome</keyword>
<accession>A0A2S1RAR3</accession>
<organism evidence="2 3">
    <name type="scientific">Dietzia lutea</name>
    <dbReference type="NCBI Taxonomy" id="546160"/>
    <lineage>
        <taxon>Bacteria</taxon>
        <taxon>Bacillati</taxon>
        <taxon>Actinomycetota</taxon>
        <taxon>Actinomycetes</taxon>
        <taxon>Mycobacteriales</taxon>
        <taxon>Dietziaceae</taxon>
        <taxon>Dietzia</taxon>
    </lineage>
</organism>
<feature type="region of interest" description="Disordered" evidence="1">
    <location>
        <begin position="1"/>
        <end position="102"/>
    </location>
</feature>
<evidence type="ECO:0000313" key="2">
    <source>
        <dbReference type="EMBL" id="AWH93342.1"/>
    </source>
</evidence>
<reference evidence="2 3" key="1">
    <citation type="submission" date="2016-04" db="EMBL/GenBank/DDBJ databases">
        <title>Complete genome sequence of Dietzia lutea YIM 80766T, a strain isolated from desert soil in Egypt.</title>
        <authorList>
            <person name="Zhao J."/>
            <person name="Hu B."/>
            <person name="Geng S."/>
            <person name="Nie Y."/>
            <person name="Tang Y."/>
        </authorList>
    </citation>
    <scope>NUCLEOTIDE SEQUENCE [LARGE SCALE GENOMIC DNA]</scope>
    <source>
        <strain evidence="2 3">YIM 80766</strain>
    </source>
</reference>
<evidence type="ECO:0000313" key="3">
    <source>
        <dbReference type="Proteomes" id="UP000244928"/>
    </source>
</evidence>
<sequence length="102" mass="10204">MTDSTRPENDARVPDESPEELGNTVDGSGAGDGSTTRGTDEEGRAPASRPSTAGDTGHASGDEATGASGESSADRAEQSKVYRTPEQPNHAVGGSDGTADGQ</sequence>